<feature type="transmembrane region" description="Helical" evidence="1">
    <location>
        <begin position="21"/>
        <end position="44"/>
    </location>
</feature>
<dbReference type="PATRIC" id="fig|42253.5.peg.874"/>
<proteinExistence type="predicted"/>
<protein>
    <submittedName>
        <fullName evidence="2">Uncharacterized protein</fullName>
    </submittedName>
</protein>
<name>A0A0K2G8Y4_NITMO</name>
<evidence type="ECO:0000256" key="1">
    <source>
        <dbReference type="SAM" id="Phobius"/>
    </source>
</evidence>
<reference evidence="2 3" key="1">
    <citation type="journal article" date="2015" name="Proc. Natl. Acad. Sci. U.S.A.">
        <title>Expanded metabolic versatility of ubiquitous nitrite-oxidizing bacteria from the genus Nitrospira.</title>
        <authorList>
            <person name="Koch H."/>
            <person name="Lucker S."/>
            <person name="Albertsen M."/>
            <person name="Kitzinger K."/>
            <person name="Herbold C."/>
            <person name="Spieck E."/>
            <person name="Nielsen P.H."/>
            <person name="Wagner M."/>
            <person name="Daims H."/>
        </authorList>
    </citation>
    <scope>NUCLEOTIDE SEQUENCE [LARGE SCALE GENOMIC DNA]</scope>
    <source>
        <strain evidence="2 3">NSP M-1</strain>
    </source>
</reference>
<organism evidence="2 3">
    <name type="scientific">Nitrospira moscoviensis</name>
    <dbReference type="NCBI Taxonomy" id="42253"/>
    <lineage>
        <taxon>Bacteria</taxon>
        <taxon>Pseudomonadati</taxon>
        <taxon>Nitrospirota</taxon>
        <taxon>Nitrospiria</taxon>
        <taxon>Nitrospirales</taxon>
        <taxon>Nitrospiraceae</taxon>
        <taxon>Nitrospira</taxon>
    </lineage>
</organism>
<dbReference type="AlphaFoldDB" id="A0A0K2G8Y4"/>
<keyword evidence="1" id="KW-0812">Transmembrane</keyword>
<keyword evidence="1" id="KW-0472">Membrane</keyword>
<keyword evidence="1" id="KW-1133">Transmembrane helix</keyword>
<keyword evidence="3" id="KW-1185">Reference proteome</keyword>
<sequence length="52" mass="5659">MKTAGKGAPMRWPRPRDYDDLMVLASLAMALSAIIATIVVIWLAGLPEPPRP</sequence>
<dbReference type="EMBL" id="CP011801">
    <property type="protein sequence ID" value="ALA57329.1"/>
    <property type="molecule type" value="Genomic_DNA"/>
</dbReference>
<gene>
    <name evidence="2" type="ORF">NITMOv2_0894</name>
</gene>
<dbReference type="KEGG" id="nmv:NITMOv2_0894"/>
<accession>A0A0K2G8Y4</accession>
<evidence type="ECO:0000313" key="2">
    <source>
        <dbReference type="EMBL" id="ALA57329.1"/>
    </source>
</evidence>
<evidence type="ECO:0000313" key="3">
    <source>
        <dbReference type="Proteomes" id="UP000069205"/>
    </source>
</evidence>
<dbReference type="Proteomes" id="UP000069205">
    <property type="component" value="Chromosome"/>
</dbReference>